<dbReference type="VEuPathDB" id="FungiDB:MAPG_09040"/>
<reference evidence="2" key="5">
    <citation type="submission" date="2015-06" db="UniProtKB">
        <authorList>
            <consortium name="EnsemblFungi"/>
        </authorList>
    </citation>
    <scope>IDENTIFICATION</scope>
    <source>
        <strain evidence="2">ATCC 64411</strain>
    </source>
</reference>
<dbReference type="AlphaFoldDB" id="A0A0C4E8X0"/>
<gene>
    <name evidence="1" type="ORF">MAPG_09040</name>
</gene>
<accession>A0A0C4E8X0</accession>
<dbReference type="EMBL" id="ADBL01002213">
    <property type="status" value="NOT_ANNOTATED_CDS"/>
    <property type="molecule type" value="Genomic_DNA"/>
</dbReference>
<name>A0A0C4E8X0_MAGP6</name>
<reference evidence="1" key="3">
    <citation type="submission" date="2011-03" db="EMBL/GenBank/DDBJ databases">
        <title>Annotation of Magnaporthe poae ATCC 64411.</title>
        <authorList>
            <person name="Ma L.-J."/>
            <person name="Dead R."/>
            <person name="Young S.K."/>
            <person name="Zeng Q."/>
            <person name="Gargeya S."/>
            <person name="Fitzgerald M."/>
            <person name="Haas B."/>
            <person name="Abouelleil A."/>
            <person name="Alvarado L."/>
            <person name="Arachchi H.M."/>
            <person name="Berlin A."/>
            <person name="Brown A."/>
            <person name="Chapman S.B."/>
            <person name="Chen Z."/>
            <person name="Dunbar C."/>
            <person name="Freedman E."/>
            <person name="Gearin G."/>
            <person name="Gellesch M."/>
            <person name="Goldberg J."/>
            <person name="Griggs A."/>
            <person name="Gujja S."/>
            <person name="Heiman D."/>
            <person name="Howarth C."/>
            <person name="Larson L."/>
            <person name="Lui A."/>
            <person name="MacDonald P.J.P."/>
            <person name="Mehta T."/>
            <person name="Montmayeur A."/>
            <person name="Murphy C."/>
            <person name="Neiman D."/>
            <person name="Pearson M."/>
            <person name="Priest M."/>
            <person name="Roberts A."/>
            <person name="Saif S."/>
            <person name="Shea T."/>
            <person name="Shenoy N."/>
            <person name="Sisk P."/>
            <person name="Stolte C."/>
            <person name="Sykes S."/>
            <person name="Yandava C."/>
            <person name="Wortman J."/>
            <person name="Nusbaum C."/>
            <person name="Birren B."/>
        </authorList>
    </citation>
    <scope>NUCLEOTIDE SEQUENCE</scope>
    <source>
        <strain evidence="1">ATCC 64411</strain>
    </source>
</reference>
<evidence type="ECO:0000313" key="2">
    <source>
        <dbReference type="EnsemblFungi" id="MAPG_09040T0"/>
    </source>
</evidence>
<evidence type="ECO:0000313" key="3">
    <source>
        <dbReference type="Proteomes" id="UP000011715"/>
    </source>
</evidence>
<organism evidence="2 3">
    <name type="scientific">Magnaporthiopsis poae (strain ATCC 64411 / 73-15)</name>
    <name type="common">Kentucky bluegrass fungus</name>
    <name type="synonym">Magnaporthe poae</name>
    <dbReference type="NCBI Taxonomy" id="644358"/>
    <lineage>
        <taxon>Eukaryota</taxon>
        <taxon>Fungi</taxon>
        <taxon>Dikarya</taxon>
        <taxon>Ascomycota</taxon>
        <taxon>Pezizomycotina</taxon>
        <taxon>Sordariomycetes</taxon>
        <taxon>Sordariomycetidae</taxon>
        <taxon>Magnaporthales</taxon>
        <taxon>Magnaporthaceae</taxon>
        <taxon>Magnaporthiopsis</taxon>
    </lineage>
</organism>
<evidence type="ECO:0000313" key="1">
    <source>
        <dbReference type="EMBL" id="KLU90075.1"/>
    </source>
</evidence>
<reference evidence="1" key="1">
    <citation type="submission" date="2010-05" db="EMBL/GenBank/DDBJ databases">
        <title>The Genome Sequence of Magnaporthe poae strain ATCC 64411.</title>
        <authorList>
            <consortium name="The Broad Institute Genome Sequencing Platform"/>
            <consortium name="Broad Institute Genome Sequencing Center for Infectious Disease"/>
            <person name="Ma L.-J."/>
            <person name="Dead R."/>
            <person name="Young S."/>
            <person name="Zeng Q."/>
            <person name="Koehrsen M."/>
            <person name="Alvarado L."/>
            <person name="Berlin A."/>
            <person name="Chapman S.B."/>
            <person name="Chen Z."/>
            <person name="Freedman E."/>
            <person name="Gellesch M."/>
            <person name="Goldberg J."/>
            <person name="Griggs A."/>
            <person name="Gujja S."/>
            <person name="Heilman E.R."/>
            <person name="Heiman D."/>
            <person name="Hepburn T."/>
            <person name="Howarth C."/>
            <person name="Jen D."/>
            <person name="Larson L."/>
            <person name="Mehta T."/>
            <person name="Neiman D."/>
            <person name="Pearson M."/>
            <person name="Roberts A."/>
            <person name="Saif S."/>
            <person name="Shea T."/>
            <person name="Shenoy N."/>
            <person name="Sisk P."/>
            <person name="Stolte C."/>
            <person name="Sykes S."/>
            <person name="Walk T."/>
            <person name="White J."/>
            <person name="Yandava C."/>
            <person name="Haas B."/>
            <person name="Nusbaum C."/>
            <person name="Birren B."/>
        </authorList>
    </citation>
    <scope>NUCLEOTIDE SEQUENCE</scope>
    <source>
        <strain evidence="1">ATCC 64411</strain>
    </source>
</reference>
<proteinExistence type="predicted"/>
<sequence length="150" mass="16996">MVIRMDNNRQVVRRRIPPSPRAWKHLFFLLVLLLLTGLWEQYPQLLPLLGRVNKSPGRSDTTGPMTTFDPSLLASFDWRDGATVCGGLSFSRVTQDRDVDDKPGFGCSCRENARCGNIKSHYTVINRLRGRSYYFQASPGSAVAFLQARF</sequence>
<reference evidence="3" key="2">
    <citation type="submission" date="2010-05" db="EMBL/GenBank/DDBJ databases">
        <title>The genome sequence of Magnaporthe poae strain ATCC 64411.</title>
        <authorList>
            <person name="Ma L.-J."/>
            <person name="Dead R."/>
            <person name="Young S."/>
            <person name="Zeng Q."/>
            <person name="Koehrsen M."/>
            <person name="Alvarado L."/>
            <person name="Berlin A."/>
            <person name="Chapman S.B."/>
            <person name="Chen Z."/>
            <person name="Freedman E."/>
            <person name="Gellesch M."/>
            <person name="Goldberg J."/>
            <person name="Griggs A."/>
            <person name="Gujja S."/>
            <person name="Heilman E.R."/>
            <person name="Heiman D."/>
            <person name="Hepburn T."/>
            <person name="Howarth C."/>
            <person name="Jen D."/>
            <person name="Larson L."/>
            <person name="Mehta T."/>
            <person name="Neiman D."/>
            <person name="Pearson M."/>
            <person name="Roberts A."/>
            <person name="Saif S."/>
            <person name="Shea T."/>
            <person name="Shenoy N."/>
            <person name="Sisk P."/>
            <person name="Stolte C."/>
            <person name="Sykes S."/>
            <person name="Walk T."/>
            <person name="White J."/>
            <person name="Yandava C."/>
            <person name="Haas B."/>
            <person name="Nusbaum C."/>
            <person name="Birren B."/>
        </authorList>
    </citation>
    <scope>NUCLEOTIDE SEQUENCE [LARGE SCALE GENOMIC DNA]</scope>
    <source>
        <strain evidence="3">ATCC 64411 / 73-15</strain>
    </source>
</reference>
<dbReference type="EMBL" id="GL876974">
    <property type="protein sequence ID" value="KLU90075.1"/>
    <property type="molecule type" value="Genomic_DNA"/>
</dbReference>
<dbReference type="EnsemblFungi" id="MAPG_09040T0">
    <property type="protein sequence ID" value="MAPG_09040T0"/>
    <property type="gene ID" value="MAPG_09040"/>
</dbReference>
<reference evidence="2" key="4">
    <citation type="journal article" date="2015" name="G3 (Bethesda)">
        <title>Genome sequences of three phytopathogenic species of the Magnaporthaceae family of fungi.</title>
        <authorList>
            <person name="Okagaki L.H."/>
            <person name="Nunes C.C."/>
            <person name="Sailsbery J."/>
            <person name="Clay B."/>
            <person name="Brown D."/>
            <person name="John T."/>
            <person name="Oh Y."/>
            <person name="Young N."/>
            <person name="Fitzgerald M."/>
            <person name="Haas B.J."/>
            <person name="Zeng Q."/>
            <person name="Young S."/>
            <person name="Adiconis X."/>
            <person name="Fan L."/>
            <person name="Levin J.Z."/>
            <person name="Mitchell T.K."/>
            <person name="Okubara P.A."/>
            <person name="Farman M.L."/>
            <person name="Kohn L.M."/>
            <person name="Birren B."/>
            <person name="Ma L.-J."/>
            <person name="Dean R.A."/>
        </authorList>
    </citation>
    <scope>NUCLEOTIDE SEQUENCE</scope>
    <source>
        <strain evidence="2">ATCC 64411 / 73-15</strain>
    </source>
</reference>
<dbReference type="Proteomes" id="UP000011715">
    <property type="component" value="Unassembled WGS sequence"/>
</dbReference>
<protein>
    <submittedName>
        <fullName evidence="1 2">Uncharacterized protein</fullName>
    </submittedName>
</protein>
<keyword evidence="3" id="KW-1185">Reference proteome</keyword>